<comment type="caution">
    <text evidence="1">The sequence shown here is derived from an EMBL/GenBank/DDBJ whole genome shotgun (WGS) entry which is preliminary data.</text>
</comment>
<protein>
    <submittedName>
        <fullName evidence="1">Uncharacterized protein</fullName>
    </submittedName>
</protein>
<name>A0ACC4BJA3_POPAL</name>
<evidence type="ECO:0000313" key="2">
    <source>
        <dbReference type="Proteomes" id="UP000309997"/>
    </source>
</evidence>
<dbReference type="EMBL" id="RCHU02000010">
    <property type="protein sequence ID" value="KAL3578103.1"/>
    <property type="molecule type" value="Genomic_DNA"/>
</dbReference>
<gene>
    <name evidence="1" type="ORF">D5086_019607</name>
</gene>
<keyword evidence="2" id="KW-1185">Reference proteome</keyword>
<sequence>MSSWVPSSPVIAEFSSCPARFILASPASLISDPKFYLSVSVNFPNSWWALEKDLFNFNFLGRSNPDFRLLWPLAAKPKYISRPHCNRYHFIAHQMAG</sequence>
<organism evidence="1 2">
    <name type="scientific">Populus alba</name>
    <name type="common">White poplar</name>
    <dbReference type="NCBI Taxonomy" id="43335"/>
    <lineage>
        <taxon>Eukaryota</taxon>
        <taxon>Viridiplantae</taxon>
        <taxon>Streptophyta</taxon>
        <taxon>Embryophyta</taxon>
        <taxon>Tracheophyta</taxon>
        <taxon>Spermatophyta</taxon>
        <taxon>Magnoliopsida</taxon>
        <taxon>eudicotyledons</taxon>
        <taxon>Gunneridae</taxon>
        <taxon>Pentapetalae</taxon>
        <taxon>rosids</taxon>
        <taxon>fabids</taxon>
        <taxon>Malpighiales</taxon>
        <taxon>Salicaceae</taxon>
        <taxon>Saliceae</taxon>
        <taxon>Populus</taxon>
    </lineage>
</organism>
<dbReference type="Proteomes" id="UP000309997">
    <property type="component" value="Unassembled WGS sequence"/>
</dbReference>
<evidence type="ECO:0000313" key="1">
    <source>
        <dbReference type="EMBL" id="KAL3578103.1"/>
    </source>
</evidence>
<proteinExistence type="predicted"/>
<accession>A0ACC4BJA3</accession>
<reference evidence="1 2" key="1">
    <citation type="journal article" date="2024" name="Plant Biotechnol. J.">
        <title>Genome and CRISPR/Cas9 system of a widespread forest tree (Populus alba) in the world.</title>
        <authorList>
            <person name="Liu Y.J."/>
            <person name="Jiang P.F."/>
            <person name="Han X.M."/>
            <person name="Li X.Y."/>
            <person name="Wang H.M."/>
            <person name="Wang Y.J."/>
            <person name="Wang X.X."/>
            <person name="Zeng Q.Y."/>
        </authorList>
    </citation>
    <scope>NUCLEOTIDE SEQUENCE [LARGE SCALE GENOMIC DNA]</scope>
    <source>
        <strain evidence="2">cv. PAL-ZL1</strain>
    </source>
</reference>